<gene>
    <name evidence="2" type="ORF">AXF42_Ash014744</name>
</gene>
<proteinExistence type="predicted"/>
<dbReference type="Proteomes" id="UP000236161">
    <property type="component" value="Unassembled WGS sequence"/>
</dbReference>
<feature type="region of interest" description="Disordered" evidence="1">
    <location>
        <begin position="104"/>
        <end position="188"/>
    </location>
</feature>
<dbReference type="AlphaFoldDB" id="A0A2H9ZW55"/>
<organism evidence="2 3">
    <name type="scientific">Apostasia shenzhenica</name>
    <dbReference type="NCBI Taxonomy" id="1088818"/>
    <lineage>
        <taxon>Eukaryota</taxon>
        <taxon>Viridiplantae</taxon>
        <taxon>Streptophyta</taxon>
        <taxon>Embryophyta</taxon>
        <taxon>Tracheophyta</taxon>
        <taxon>Spermatophyta</taxon>
        <taxon>Magnoliopsida</taxon>
        <taxon>Liliopsida</taxon>
        <taxon>Asparagales</taxon>
        <taxon>Orchidaceae</taxon>
        <taxon>Apostasioideae</taxon>
        <taxon>Apostasia</taxon>
    </lineage>
</organism>
<name>A0A2H9ZW55_9ASPA</name>
<protein>
    <submittedName>
        <fullName evidence="2">Uncharacterized protein</fullName>
    </submittedName>
</protein>
<feature type="compositionally biased region" description="Polar residues" evidence="1">
    <location>
        <begin position="79"/>
        <end position="88"/>
    </location>
</feature>
<feature type="region of interest" description="Disordered" evidence="1">
    <location>
        <begin position="62"/>
        <end position="88"/>
    </location>
</feature>
<dbReference type="PANTHER" id="PTHR34120">
    <property type="entry name" value="EXPRESSED PROTEIN"/>
    <property type="match status" value="1"/>
</dbReference>
<sequence length="285" mass="30903">MPQVDLETLFCGGEGKVACETMASADESVAPAEDPYMPAESFQVRIGEEIDWTDINAVYERDDSTKGNTNPKSHHANQPHPSSSQRFSGNLKAKAPIIGLPNKIQHSGYLGRSGRRPPNGRIFPKKRRAGGRKSAVPLAEPGSPKVSCFGKVLSDREKERKHHRRGPSPAREVTAATEEEQGMSRSTSGGFWPKISAFLCCVRPDTRELKEEGEEEEESTASEKAVPWSGRPSAVDLVEEETAAVPPAGLGMMRRFSSGRRPPSWGGDSDADADGPPLEKEGLGR</sequence>
<evidence type="ECO:0000256" key="1">
    <source>
        <dbReference type="SAM" id="MobiDB-lite"/>
    </source>
</evidence>
<reference evidence="2 3" key="1">
    <citation type="journal article" date="2017" name="Nature">
        <title>The Apostasia genome and the evolution of orchids.</title>
        <authorList>
            <person name="Zhang G.Q."/>
            <person name="Liu K.W."/>
            <person name="Li Z."/>
            <person name="Lohaus R."/>
            <person name="Hsiao Y.Y."/>
            <person name="Niu S.C."/>
            <person name="Wang J.Y."/>
            <person name="Lin Y.C."/>
            <person name="Xu Q."/>
            <person name="Chen L.J."/>
            <person name="Yoshida K."/>
            <person name="Fujiwara S."/>
            <person name="Wang Z.W."/>
            <person name="Zhang Y.Q."/>
            <person name="Mitsuda N."/>
            <person name="Wang M."/>
            <person name="Liu G.H."/>
            <person name="Pecoraro L."/>
            <person name="Huang H.X."/>
            <person name="Xiao X.J."/>
            <person name="Lin M."/>
            <person name="Wu X.Y."/>
            <person name="Wu W.L."/>
            <person name="Chen Y.Y."/>
            <person name="Chang S.B."/>
            <person name="Sakamoto S."/>
            <person name="Ohme-Takagi M."/>
            <person name="Yagi M."/>
            <person name="Zeng S.J."/>
            <person name="Shen C.Y."/>
            <person name="Yeh C.M."/>
            <person name="Luo Y.B."/>
            <person name="Tsai W.C."/>
            <person name="Van de Peer Y."/>
            <person name="Liu Z.J."/>
        </authorList>
    </citation>
    <scope>NUCLEOTIDE SEQUENCE [LARGE SCALE GENOMIC DNA]</scope>
    <source>
        <strain evidence="3">cv. Shenzhen</strain>
        <tissue evidence="2">Stem</tissue>
    </source>
</reference>
<evidence type="ECO:0000313" key="2">
    <source>
        <dbReference type="EMBL" id="PKA47548.1"/>
    </source>
</evidence>
<accession>A0A2H9ZW55</accession>
<keyword evidence="3" id="KW-1185">Reference proteome</keyword>
<dbReference type="STRING" id="1088818.A0A2H9ZW55"/>
<evidence type="ECO:0000313" key="3">
    <source>
        <dbReference type="Proteomes" id="UP000236161"/>
    </source>
</evidence>
<dbReference type="OrthoDB" id="696504at2759"/>
<feature type="compositionally biased region" description="Acidic residues" evidence="1">
    <location>
        <begin position="211"/>
        <end position="220"/>
    </location>
</feature>
<dbReference type="PANTHER" id="PTHR34120:SF2">
    <property type="entry name" value="OS01G0860900 PROTEIN"/>
    <property type="match status" value="1"/>
</dbReference>
<dbReference type="EMBL" id="KZ453122">
    <property type="protein sequence ID" value="PKA47548.1"/>
    <property type="molecule type" value="Genomic_DNA"/>
</dbReference>
<feature type="region of interest" description="Disordered" evidence="1">
    <location>
        <begin position="208"/>
        <end position="285"/>
    </location>
</feature>